<dbReference type="SUPFAM" id="SSF56801">
    <property type="entry name" value="Acetyl-CoA synthetase-like"/>
    <property type="match status" value="3"/>
</dbReference>
<dbReference type="SUPFAM" id="SSF52777">
    <property type="entry name" value="CoA-dependent acyltransferases"/>
    <property type="match status" value="10"/>
</dbReference>
<dbReference type="Gene3D" id="3.40.50.12780">
    <property type="entry name" value="N-terminal domain of ligase-like"/>
    <property type="match status" value="3"/>
</dbReference>
<dbReference type="InterPro" id="IPR009081">
    <property type="entry name" value="PP-bd_ACP"/>
</dbReference>
<organism evidence="6 7">
    <name type="scientific">Sporisorium reilianum (strain SRZ2)</name>
    <name type="common">Maize head smut fungus</name>
    <dbReference type="NCBI Taxonomy" id="999809"/>
    <lineage>
        <taxon>Eukaryota</taxon>
        <taxon>Fungi</taxon>
        <taxon>Dikarya</taxon>
        <taxon>Basidiomycota</taxon>
        <taxon>Ustilaginomycotina</taxon>
        <taxon>Ustilaginomycetes</taxon>
        <taxon>Ustilaginales</taxon>
        <taxon>Ustilaginaceae</taxon>
        <taxon>Sporisorium</taxon>
    </lineage>
</organism>
<dbReference type="Pfam" id="PF00668">
    <property type="entry name" value="Condensation"/>
    <property type="match status" value="5"/>
</dbReference>
<dbReference type="PROSITE" id="PS00012">
    <property type="entry name" value="PHOSPHOPANTETHEINE"/>
    <property type="match status" value="3"/>
</dbReference>
<dbReference type="InterPro" id="IPR020806">
    <property type="entry name" value="PKS_PP-bd"/>
</dbReference>
<dbReference type="GO" id="GO:0031169">
    <property type="term" value="P:ferrichrome biosynthetic process"/>
    <property type="evidence" value="ECO:0007669"/>
    <property type="project" value="UniProtKB-ARBA"/>
</dbReference>
<evidence type="ECO:0000313" key="7">
    <source>
        <dbReference type="Proteomes" id="UP000008867"/>
    </source>
</evidence>
<dbReference type="GO" id="GO:0016874">
    <property type="term" value="F:ligase activity"/>
    <property type="evidence" value="ECO:0007669"/>
    <property type="project" value="UniProtKB-KW"/>
</dbReference>
<dbReference type="GO" id="GO:0010106">
    <property type="term" value="P:cellular response to iron ion starvation"/>
    <property type="evidence" value="ECO:0007669"/>
    <property type="project" value="UniProtKB-ARBA"/>
</dbReference>
<feature type="domain" description="Carrier" evidence="5">
    <location>
        <begin position="764"/>
        <end position="843"/>
    </location>
</feature>
<gene>
    <name evidence="6" type="primary">Fer3</name>
    <name evidence="6" type="ORF">sr12503</name>
</gene>
<dbReference type="PROSITE" id="PS50075">
    <property type="entry name" value="CARRIER"/>
    <property type="match status" value="4"/>
</dbReference>
<keyword evidence="3" id="KW-0597">Phosphoprotein</keyword>
<dbReference type="CDD" id="cd19542">
    <property type="entry name" value="CT_NRPS-like"/>
    <property type="match status" value="1"/>
</dbReference>
<evidence type="ECO:0000256" key="2">
    <source>
        <dbReference type="ARBA" id="ARBA00022450"/>
    </source>
</evidence>
<dbReference type="PANTHER" id="PTHR45527">
    <property type="entry name" value="NONRIBOSOMAL PEPTIDE SYNTHETASE"/>
    <property type="match status" value="1"/>
</dbReference>
<dbReference type="FunFam" id="3.40.50.12780:FF:000024">
    <property type="entry name" value="Nonribosomal siderophore peptide synthase SidC"/>
    <property type="match status" value="2"/>
</dbReference>
<dbReference type="Pfam" id="PF00501">
    <property type="entry name" value="AMP-binding"/>
    <property type="match status" value="3"/>
</dbReference>
<dbReference type="PROSITE" id="PS00455">
    <property type="entry name" value="AMP_BINDING"/>
    <property type="match status" value="3"/>
</dbReference>
<evidence type="ECO:0000256" key="4">
    <source>
        <dbReference type="ARBA" id="ARBA00022598"/>
    </source>
</evidence>
<comment type="pathway">
    <text evidence="1">Siderophore biosynthesis.</text>
</comment>
<sequence length="4861" mass="528253">MLAAKTPSRLPSLHPYSNGAIIDAQGGDKTFKFTLQESQESVNKLASPEGEHRLITSLATFVAQLIGCDADEVLFKLRVGARHPCVASADGVKQKIVDGKKVSPPGIAFCFLSSSPGSSPASSSNDDLTIAVDLIRNDDKNIVVMIDFALPVPDEAARGICAHFCRRVLNSDLFEPAVPLSILNASPTTSVTKDTKLHHPFLEQAERTPDRVSVQFLEKVGKDGAAHFSPLTYSQLRDAAFVLASKIRTAHAKSGKQHSRQVVVPMLMTASLKLYISYIAILMAGFAFCPLPVDAPDARLASLLAQLDAAVLLGANSPEPPQWAPTSVEWINVTYILAEADRPIGCAVRRDVVFDEHTQECAYVLFTSGTTGTPKGVQISHHSASVSIAAHAAHLHPSLLQPRSATSQTTFKWFQFASTVFDPSVMEIFVTLSSGGTLCSAPRALTLSDLETVVRFSGADIMMATPSVATLLRPHQVPTLRFLWTMGESLNATVIRNFAANDGRTWLANAYGPTEASVNCTLLQPFSADYRGSIIGKPLPSCSLAIVHERCNPDSTTENLEAAPSGVTGELVIGGPHVGMGYLNMPDATEDAFTTFTPLGRVYRTRDRARLVWDRTGNPLIEILGRMNAEQVKLSGRRVQLGEVDSVLQSSDLVQNAANVIWRPASPHGQSSGSERLVCCIVLAGSSTSGQDAEADCRAIAEAQLPPHMRPWKYVVQPGLPVTVSGKSDRKRLAQLVAELMSTSIDEEVSICRAQHQEARLIDDPIAQALVEAIGAVCQLEASSISMDADLFELGVDSLAAMRLLQLLRNNDSTASVASRLNVAQVLKAGSCADLTDLISSAEDCKVADHQSGDEKPRAQREQEWSRTVESFKKRCRGAVSSALSSDKVATPVQDILPTTATQSGMLTSFLTRDTSSGAKRPYINHTIYHMTSSSEARKLHDAFRQAAQRHDIFRTVFVPVDDILAPFAQCILSTGAGEANVSKRSASTTLSTCLEEHLEWVEGSFTLDRPPWHLSLLLPTEEVNAAESLVVLSMMHGIFDGGSLDLLQQEATALFNDDSCSPSSAFNRTQLESAVQHHYTSDLEGSRRFWKEKLQGVGKTPFPCVNGYKSTMQSRLSNSSSGVIEVLSRSSMDKISRQARCQRTSVLALLQTAWNLLLAAYAEDEGVECIVSGSVQSGRLDDETKICMAPTFNVVPFITRLGNEDGDRKDKTIAQLLAEATAASTAALDHLEIPLGALAISGSMPFDTLFAVQRFDGSISCERQPAHAAAPWTSVSYPVMSNDFAVMVEVWPAPHADAGLRLRLTYSPSVLDAPSAQLLLQQYDDTLHRLMREPDSTTVQQVIDGEGMRPSALSIYHHPESAGLDAKATLLHTQFENKAVANPNATALEFFSGLDVREDGCTARQLWTYGEVNVRANRLARLLLSITGQTSLRDQPVPICMERCAELYVAVLAILKAGGAWCPIDVQSPRTRQLELIARTGSRIILVSPTTSASLGTVQAEGRPLTVQVDACDASTSRRFSSDNLGPTAAPETLAYLIWTSGTTGAPKGVMIEHGSAVTSMQALQHHVRPPQQDQPPRCLQFSAYTFDVFVQDLFWTWGLGGTVIASTREIMLGSTAELIAASQANHAHLTPAFAAGLPRASCPSLHSVTFIGEKLTESVAADWTGSLHHDGRQLAPTAVYNTYGPAEVTVVATLRRLDATDRLKSANVGVPMRGVSAFVCRDREQPLRPCGKGTVGELVLAGAQVGRGYLEDQQKTEAAFKSCLEWQQRLYYTGDYVRMLHDGSIEFIGRRDDLVKLGGIRVELSEISAALVSVQKKRAGPVVDRAETMMLSRPDRPSKQVISFLACPALASADGTKGDEAVSASFLLTSADASDLAQKTLQDAREVLPPYMVSSSFLVLSHIPQTASAKIDRARLQAAYSSTDLALRAPSSSSLGDPQALAEENDEAYASLQQQLLTSISEITGTLTFDINAASSLASIGLDSIRTIRLAAKLKQDGVPVLISTMLACSTVHMLVTELFSCISRGSEPTREDERSQLLSTKLSEFDTSIRKLPLPLRLQDDLEACFPCSGLQEGMLTETLADPLAYWSDHVVRLGTNVDLDRFAQAWERTANTIDMLRTVFAIVFQSEGLEGPLHFDGEIGVFALQMLHKSAHPACIDVGSPEALPSEDQIHAAVSEWRTSVASDRAGVRLGERPLWAVKTFNVGGITYAALCIHHALYDGPSVEIILDRVRAEYTALGSKQAASLPALTSLSAQCKNAFACTADERRECLQYWEEKLRGRGPAALLPDLTSAKVSSKGTAAARFVSNSRSFRYTASQPLGVGISTLIKTAFAMVLGQYIETEDHRHVVLGEILSLRHLHASLSTENGAVGPLLTTLPFSLLLTAASKHESLLSCLESGAVAHPSIKNRFASLGALAKILGTRPDQEMFTAMYAYHQKGHLHDFQQTSSPHDECRWTLLDGRSSEIRVEHGTVLNVLEQGETDKGDLLLELSMKEDRISKDMLEVLLDQVISLLNLMTRQPDETCHRLLREVGQGRESRSSVCSVPRGTGSRGNEATIYRGHDPLYWLEHHAETHPSWPAVVVATGTPETGSIIDASLSTYTYAELRAKADQVSALIRSLDLPADGPIALCMQRSLISLAVTVAIFKCGRTYLPIDDQLPAERKRLLISDSGCALIVTEGRCLGDVENDCTCQILNVSDDDFEQRLSGNTVGGGPAGGATFKEASANDGAYLLYTSGSTGKPKGVLVGRANLCSFVESYAEIVSAECPVSLQMGGTGRYLGLAGRAFDVHLSQMFMSWRFGMALSTGERSLLLGDLRATIHRLSITHMSCVPSLLDHCDLVAEEVPSLVFLGVGGEKLTDRVRDTLASKLVVLNAYGPTETTIMCTVNRVHADSHVRDIGHVLPGNSAVVIDFDDRDEFSPVLRGRAGELCIRGDLVALGYHALDPSQRASSGFVTLPDGSRMYRTGDAVRMMADGRLHYLGRRDEQEKIRGQRLELGEVSQCAIAGANEGDHAATLILQHQGLAKPLLITLIAPKSVALATQRRDALPEYLAAESETAKVAQRVHQYCRRHLPSYMVPDLVVAVSHLTQLAASGKTDVRRLQAWLATADPSQLFQLQDKGGLQVEAERQLTVMEAKVARAIGQILPNCSIDIRPSTSIFDLGIDSLSVIRLASQLRKHGLIVPIASLRMRPRIHQIASEASQTAKGRTGDPDDELDLSIGRKALEAFRARHRNRLEATRPEKLDVVLPCLPSQEGMVALSLSGSDTDPVYVARMRVRIDVDCLPQALCSVEDSLRRAWMRLAKRHSILRTCFDHVDDDTIAQVVLQHVDIERHVVRPSSGQSESSTALAILKDISAVPPWRYEFDQDTTSAATFVLHMHHALYDGHSLSLLLEDLTMFLRDEEVGAKNEPPRMESLIESILAVPAPKAQSFWCGAFADFPVNEPSPWTRFDRVLASTSGQGLIRCKASLQLSPLEAVAKQLQVTLSSLVAAALGVAMSRSLGTPAFTLGLVLWGRSLDLASAEKIAAPCLTTVPMPFLLCVARGSQSLGDVIRACFAFNSSCLAVQHTSMRQIRRWIGSERQGSIADILFSFIQSEKVPESTGWRLDQIEADTDAPAAVEVTVDATSDEVRISAMVKHVLPQEGLEGVIETLCLLLSKIASGTGADMDLEAAGVPRMSSTAMDWHDVNSRAKSDSKVAVRPMTEDEEKIRQLAVEMCGVPSADLLQLDTPFLRIGLDSIVALRFSARLRSECRLQLSAHDILASGSIEGLSQLLDRRQSETSAAGPAWSSTTDTARRYKATPLQAGMLNGTIASSSQNLYVHHHAVLLKDAIDYDRLQRALQRLVAAHDILRTSFHLEDMSAGREGVAPSALSWRAKVTPFDELLLIPQLSHHHSKNVPRTALQEYGADFCFDCPERFSVSPWRAGVLHCASQQNVLVLSMHHSLYDGVSLPFLFADLKTAYRDETKQLMARQPFALAAELIDSTAERSEQHWQTLASFNRPSLLVQKPALEAAAAIASAAYRLDHMRLPISAADLKRLSAEVGTTPQAVALLSWAKVLAASSGQRDVCFGQVVSGRYLPLPGIEDVSGPLINTVPIRINLANDLASNAVTQRELQERIVASHPFQHASLARIQNAWRRDRAAHGTLFDSLFVFHHVQSKSQGSSDGHPDLWTGFDSSEASLELNESAPTGTLTAASEYPVNISVIQDDQGVLIKAGASDAVGGKEWLPRMLHLFSQVFLDLLHRPHRPVGAFPDALASLPLAASGQGCQQEAGTSIRIGDGRRTLAYNEQKIVLRHLARRLKVEEGTIKACPNLFLLGIDSLLAICISADARGENVPLTPFDVLSAGTFAKLTVACDTAKEGTTGLAPRSTHQEPIQLVSMQDKQEAAELLEVAATDVEAVLPVLAGQRQHIDVWLQRGRRFLEPTFIYATEHTLDVRTLGSAWSELRRRNAALRTAFARLKDTNGLVQVVLSEDSPVWREHERSKLVLVDGGDDLDSAAFEAVKRLNASPSDLSRPSARLTLVQGKQKDLVLLTVHHTSYDAWSMRLMASELTRLYHRIEAKSFDSMPDPISWTRFVEQTYRDAMRSKDATRGFWDENLQGASPTLVCRGVQQSIEQTMHVRKAALKEADACESRCHKHGFGLQVVVVLAYARLLSSHAGAGDQGLRSPTFGFYTAGRSGAFEGLGELVGPTTAMQPMTVAVGADDGRDLLERLRTIQRQLVQRASHQQDDVVCPVTFDAHLNLLWHRPDVMNASGGEAGAETAARLKPYKLPYDSGYFTRHPLMPGRTSVDRDPSESALEANSTAQFYMDVSLDTRAGTLSLGARCDRSAMDAQQLEAFCDAFVFELDKMCAGL</sequence>
<dbReference type="EMBL" id="FQ311441">
    <property type="protein sequence ID" value="CBQ70842.1"/>
    <property type="molecule type" value="Genomic_DNA"/>
</dbReference>
<dbReference type="InterPro" id="IPR001242">
    <property type="entry name" value="Condensation_dom"/>
</dbReference>
<dbReference type="InterPro" id="IPR020845">
    <property type="entry name" value="AMP-binding_CS"/>
</dbReference>
<dbReference type="InterPro" id="IPR036736">
    <property type="entry name" value="ACP-like_sf"/>
</dbReference>
<dbReference type="InterPro" id="IPR042099">
    <property type="entry name" value="ANL_N_sf"/>
</dbReference>
<dbReference type="FunFam" id="3.30.300.30:FF:000015">
    <property type="entry name" value="Nonribosomal peptide synthase SidD"/>
    <property type="match status" value="1"/>
</dbReference>
<dbReference type="InterPro" id="IPR006162">
    <property type="entry name" value="Ppantetheine_attach_site"/>
</dbReference>
<dbReference type="eggNOG" id="KOG1178">
    <property type="taxonomic scope" value="Eukaryota"/>
</dbReference>
<dbReference type="InterPro" id="IPR010071">
    <property type="entry name" value="AA_adenyl_dom"/>
</dbReference>
<evidence type="ECO:0000256" key="1">
    <source>
        <dbReference type="ARBA" id="ARBA00004924"/>
    </source>
</evidence>
<dbReference type="HOGENOM" id="CLU_000092_1_0_1"/>
<dbReference type="PANTHER" id="PTHR45527:SF2">
    <property type="entry name" value="FERRICROCIN SYNTHETASE (NONRIBOSOMAL PEPTIDE SIDEROPHORE SYNTHASE ) (EUROFUNG)"/>
    <property type="match status" value="1"/>
</dbReference>
<dbReference type="CDD" id="cd05918">
    <property type="entry name" value="A_NRPS_SidN3_like"/>
    <property type="match status" value="1"/>
</dbReference>
<dbReference type="NCBIfam" id="NF003417">
    <property type="entry name" value="PRK04813.1"/>
    <property type="match status" value="3"/>
</dbReference>
<dbReference type="GO" id="GO:0031177">
    <property type="term" value="F:phosphopantetheine binding"/>
    <property type="evidence" value="ECO:0007669"/>
    <property type="project" value="InterPro"/>
</dbReference>
<dbReference type="Pfam" id="PF00550">
    <property type="entry name" value="PP-binding"/>
    <property type="match status" value="4"/>
</dbReference>
<dbReference type="NCBIfam" id="TIGR01733">
    <property type="entry name" value="AA-adenyl-dom"/>
    <property type="match status" value="1"/>
</dbReference>
<keyword evidence="4" id="KW-0436">Ligase</keyword>
<evidence type="ECO:0000313" key="6">
    <source>
        <dbReference type="EMBL" id="CBQ70842.1"/>
    </source>
</evidence>
<keyword evidence="7" id="KW-1185">Reference proteome</keyword>
<dbReference type="Gene3D" id="3.30.300.30">
    <property type="match status" value="3"/>
</dbReference>
<dbReference type="InterPro" id="IPR023213">
    <property type="entry name" value="CAT-like_dom_sf"/>
</dbReference>
<dbReference type="GO" id="GO:0005737">
    <property type="term" value="C:cytoplasm"/>
    <property type="evidence" value="ECO:0007669"/>
    <property type="project" value="TreeGrafter"/>
</dbReference>
<reference evidence="6 7" key="1">
    <citation type="journal article" date="2010" name="Science">
        <title>Pathogenicity determinants in smut fungi revealed by genome comparison.</title>
        <authorList>
            <person name="Schirawski J."/>
            <person name="Mannhaupt G."/>
            <person name="Muench K."/>
            <person name="Brefort T."/>
            <person name="Schipper K."/>
            <person name="Doehlemann G."/>
            <person name="Di Stasio M."/>
            <person name="Roessel N."/>
            <person name="Mendoza-Mendoza A."/>
            <person name="Pester D."/>
            <person name="Mueller O."/>
            <person name="Winterberg B."/>
            <person name="Meyer E."/>
            <person name="Ghareeb H."/>
            <person name="Wollenberg T."/>
            <person name="Muensterkoetter M."/>
            <person name="Wong P."/>
            <person name="Walter M."/>
            <person name="Stukenbrock E."/>
            <person name="Gueldener U."/>
            <person name="Kahmann R."/>
        </authorList>
    </citation>
    <scope>NUCLEOTIDE SEQUENCE [LARGE SCALE GENOMIC DNA]</scope>
    <source>
        <strain evidence="7">SRZ2</strain>
    </source>
</reference>
<dbReference type="Gene3D" id="3.30.559.30">
    <property type="entry name" value="Nonribosomal peptide synthetase, condensation domain"/>
    <property type="match status" value="5"/>
</dbReference>
<proteinExistence type="predicted"/>
<dbReference type="InterPro" id="IPR000873">
    <property type="entry name" value="AMP-dep_synth/lig_dom"/>
</dbReference>
<dbReference type="Gene3D" id="1.10.1200.10">
    <property type="entry name" value="ACP-like"/>
    <property type="match status" value="3"/>
</dbReference>
<dbReference type="Proteomes" id="UP000008867">
    <property type="component" value="Chromosome 2"/>
</dbReference>
<keyword evidence="2" id="KW-0596">Phosphopantetheine</keyword>
<dbReference type="eggNOG" id="KOG1176">
    <property type="taxonomic scope" value="Eukaryota"/>
</dbReference>
<evidence type="ECO:0000256" key="3">
    <source>
        <dbReference type="ARBA" id="ARBA00022553"/>
    </source>
</evidence>
<feature type="domain" description="Carrier" evidence="5">
    <location>
        <begin position="3707"/>
        <end position="3782"/>
    </location>
</feature>
<dbReference type="InterPro" id="IPR045851">
    <property type="entry name" value="AMP-bd_C_sf"/>
</dbReference>
<dbReference type="FunFam" id="3.30.559.30:FF:000014">
    <property type="entry name" value="Nonribosomal siderophore peptide synthase SidC"/>
    <property type="match status" value="1"/>
</dbReference>
<dbReference type="GO" id="GO:0043041">
    <property type="term" value="P:amino acid activation for nonribosomal peptide biosynthetic process"/>
    <property type="evidence" value="ECO:0007669"/>
    <property type="project" value="TreeGrafter"/>
</dbReference>
<dbReference type="VEuPathDB" id="FungiDB:sr12503"/>
<dbReference type="FunFam" id="3.30.300.30:FF:000033">
    <property type="entry name" value="Nonribosomal siderophore peptide synthase SidC"/>
    <property type="match status" value="1"/>
</dbReference>
<feature type="domain" description="Carrier" evidence="5">
    <location>
        <begin position="3132"/>
        <end position="3208"/>
    </location>
</feature>
<feature type="domain" description="Carrier" evidence="5">
    <location>
        <begin position="1949"/>
        <end position="2025"/>
    </location>
</feature>
<evidence type="ECO:0000259" key="5">
    <source>
        <dbReference type="PROSITE" id="PS50075"/>
    </source>
</evidence>
<dbReference type="SUPFAM" id="SSF47336">
    <property type="entry name" value="ACP-like"/>
    <property type="match status" value="4"/>
</dbReference>
<protein>
    <submittedName>
        <fullName evidence="6">Siderophore peptide synthetase involved in ferrichromeA biosynthesis</fullName>
    </submittedName>
</protein>
<accession>E6ZUD5</accession>
<name>E6ZUD5_SPORE</name>
<dbReference type="Gene3D" id="3.30.559.10">
    <property type="entry name" value="Chloramphenicol acetyltransferase-like domain"/>
    <property type="match status" value="5"/>
</dbReference>
<dbReference type="SMART" id="SM00823">
    <property type="entry name" value="PKS_PP"/>
    <property type="match status" value="3"/>
</dbReference>
<dbReference type="OrthoDB" id="416786at2759"/>